<evidence type="ECO:0000256" key="1">
    <source>
        <dbReference type="ARBA" id="ARBA00022837"/>
    </source>
</evidence>
<evidence type="ECO:0000256" key="2">
    <source>
        <dbReference type="SAM" id="MobiDB-lite"/>
    </source>
</evidence>
<evidence type="ECO:0000313" key="6">
    <source>
        <dbReference type="Proteomes" id="UP000037460"/>
    </source>
</evidence>
<dbReference type="PROSITE" id="PS50076">
    <property type="entry name" value="DNAJ_2"/>
    <property type="match status" value="1"/>
</dbReference>
<feature type="compositionally biased region" description="Pro residues" evidence="2">
    <location>
        <begin position="499"/>
        <end position="508"/>
    </location>
</feature>
<dbReference type="PRINTS" id="PR00625">
    <property type="entry name" value="JDOMAIN"/>
</dbReference>
<dbReference type="Proteomes" id="UP000037460">
    <property type="component" value="Unassembled WGS sequence"/>
</dbReference>
<evidence type="ECO:0000259" key="4">
    <source>
        <dbReference type="PROSITE" id="PS50222"/>
    </source>
</evidence>
<dbReference type="Gene3D" id="1.10.287.110">
    <property type="entry name" value="DnaJ domain"/>
    <property type="match status" value="1"/>
</dbReference>
<sequence length="828" mass="91341">MAFASSDDNGDDVLSFDEFRKAVARLRGHGKAPPEVPTDEEREIFKQMDRDGDGVISSEEWFLWTLDLAARDSMGHGWHTLFESFDYGGEGCLTAIEFTLAIESMGFQTCFAQDLFCEMDTDHSGSITYDEFHRQLSQIKLTGSAQRFVANFTFRGAHVRAHAERMGKDPRRRLSASSTVAVLAGQTIDFGTWDVTADDDPGLRASLLHHLASSKLEPSTLFELLATASEVTSEADAVAGAVAGAGPNARPAARPAAVPPVPPRSHLTEDVFINGLQRLGYRGDRALLSRIFADGIEKAKPDVASAHELQEWLNGVTGRRRIGRELHLLHGLPETARLEDLEWTVNGLRNALVAMLQRHELAPLDLLRLWDKNRDADLSSHEFLVMIKALVRLPADAPLTAPVTAPVPAPVTAPVPAPVTAPTAAPAAETAVGSPEEDPWAILQELLKFAAERWNPGEEVVRVARSLVKPKDEGASPVRPCFRDEPEHLFAQDLSPGSDAPPAPPAPPPKRHRKLKFGSHEDEAAEPTTRTRPPPPPLPPPPLPHAEAVRTCHELLYQKVAAEERARLEAKCREAARLPPVASSAPDLMSLARAYVDPLVVVVPDERVKIRPQSLEGLRAALEQCVAHPAVLLVQRLLGWAPTPHWMAPDTAPRASAAAAVRCDIGRASTLTPIWLFLDWLLPLRERLYPPGWDQVIACYARRRMFGGSSIGVDQTGPATELLLDAAVALSDIDPRVDSRPVVDVEELIIYWMELWGAWDVRTWAHVPKSRELPPRVKSEIKAAYRKLCLEYHPDKQRDPKKIQQASERFKDIQTAYETLSDAAKRRR</sequence>
<feature type="domain" description="J" evidence="3">
    <location>
        <begin position="760"/>
        <end position="828"/>
    </location>
</feature>
<dbReference type="PROSITE" id="PS50222">
    <property type="entry name" value="EF_HAND_2"/>
    <property type="match status" value="3"/>
</dbReference>
<evidence type="ECO:0000259" key="3">
    <source>
        <dbReference type="PROSITE" id="PS50076"/>
    </source>
</evidence>
<dbReference type="Gene3D" id="1.10.238.10">
    <property type="entry name" value="EF-hand"/>
    <property type="match status" value="2"/>
</dbReference>
<keyword evidence="1" id="KW-0106">Calcium</keyword>
<dbReference type="Pfam" id="PF00226">
    <property type="entry name" value="DnaJ"/>
    <property type="match status" value="1"/>
</dbReference>
<dbReference type="PANTHER" id="PTHR24074">
    <property type="entry name" value="CO-CHAPERONE PROTEIN DJLA"/>
    <property type="match status" value="1"/>
</dbReference>
<dbReference type="CDD" id="cd00051">
    <property type="entry name" value="EFh"/>
    <property type="match status" value="2"/>
</dbReference>
<feature type="region of interest" description="Disordered" evidence="2">
    <location>
        <begin position="491"/>
        <end position="546"/>
    </location>
</feature>
<feature type="domain" description="EF-hand" evidence="4">
    <location>
        <begin position="1"/>
        <end position="29"/>
    </location>
</feature>
<comment type="caution">
    <text evidence="5">The sequence shown here is derived from an EMBL/GenBank/DDBJ whole genome shotgun (WGS) entry which is preliminary data.</text>
</comment>
<gene>
    <name evidence="5" type="ORF">Ctob_011289</name>
</gene>
<accession>A0A0M0JWT5</accession>
<dbReference type="CDD" id="cd06257">
    <property type="entry name" value="DnaJ"/>
    <property type="match status" value="1"/>
</dbReference>
<dbReference type="InterPro" id="IPR036869">
    <property type="entry name" value="J_dom_sf"/>
</dbReference>
<dbReference type="SUPFAM" id="SSF47473">
    <property type="entry name" value="EF-hand"/>
    <property type="match status" value="1"/>
</dbReference>
<dbReference type="SUPFAM" id="SSF46565">
    <property type="entry name" value="Chaperone J-domain"/>
    <property type="match status" value="1"/>
</dbReference>
<dbReference type="SMART" id="SM00054">
    <property type="entry name" value="EFh"/>
    <property type="match status" value="4"/>
</dbReference>
<dbReference type="OrthoDB" id="191686at2759"/>
<dbReference type="InterPro" id="IPR001623">
    <property type="entry name" value="DnaJ_domain"/>
</dbReference>
<keyword evidence="6" id="KW-1185">Reference proteome</keyword>
<dbReference type="InterPro" id="IPR011992">
    <property type="entry name" value="EF-hand-dom_pair"/>
</dbReference>
<organism evidence="5 6">
    <name type="scientific">Chrysochromulina tobinii</name>
    <dbReference type="NCBI Taxonomy" id="1460289"/>
    <lineage>
        <taxon>Eukaryota</taxon>
        <taxon>Haptista</taxon>
        <taxon>Haptophyta</taxon>
        <taxon>Prymnesiophyceae</taxon>
        <taxon>Prymnesiales</taxon>
        <taxon>Chrysochromulinaceae</taxon>
        <taxon>Chrysochromulina</taxon>
    </lineage>
</organism>
<dbReference type="SMART" id="SM00271">
    <property type="entry name" value="DnaJ"/>
    <property type="match status" value="1"/>
</dbReference>
<feature type="compositionally biased region" description="Pro residues" evidence="2">
    <location>
        <begin position="532"/>
        <end position="544"/>
    </location>
</feature>
<dbReference type="Pfam" id="PF13202">
    <property type="entry name" value="EF-hand_5"/>
    <property type="match status" value="2"/>
</dbReference>
<dbReference type="EMBL" id="JWZX01002163">
    <property type="protein sequence ID" value="KOO30787.1"/>
    <property type="molecule type" value="Genomic_DNA"/>
</dbReference>
<dbReference type="GO" id="GO:0005509">
    <property type="term" value="F:calcium ion binding"/>
    <property type="evidence" value="ECO:0007669"/>
    <property type="project" value="InterPro"/>
</dbReference>
<dbReference type="AlphaFoldDB" id="A0A0M0JWT5"/>
<name>A0A0M0JWT5_9EUKA</name>
<reference evidence="6" key="1">
    <citation type="journal article" date="2015" name="PLoS Genet.">
        <title>Genome Sequence and Transcriptome Analyses of Chrysochromulina tobin: Metabolic Tools for Enhanced Algal Fitness in the Prominent Order Prymnesiales (Haptophyceae).</title>
        <authorList>
            <person name="Hovde B.T."/>
            <person name="Deodato C.R."/>
            <person name="Hunsperger H.M."/>
            <person name="Ryken S.A."/>
            <person name="Yost W."/>
            <person name="Jha R.K."/>
            <person name="Patterson J."/>
            <person name="Monnat R.J. Jr."/>
            <person name="Barlow S.B."/>
            <person name="Starkenburg S.R."/>
            <person name="Cattolico R.A."/>
        </authorList>
    </citation>
    <scope>NUCLEOTIDE SEQUENCE</scope>
    <source>
        <strain evidence="6">CCMP291</strain>
    </source>
</reference>
<protein>
    <submittedName>
        <fullName evidence="5">Chaperone protein</fullName>
    </submittedName>
</protein>
<evidence type="ECO:0000313" key="5">
    <source>
        <dbReference type="EMBL" id="KOO30787.1"/>
    </source>
</evidence>
<feature type="domain" description="EF-hand" evidence="4">
    <location>
        <begin position="36"/>
        <end position="71"/>
    </location>
</feature>
<dbReference type="InterPro" id="IPR002048">
    <property type="entry name" value="EF_hand_dom"/>
</dbReference>
<proteinExistence type="predicted"/>
<dbReference type="InterPro" id="IPR050817">
    <property type="entry name" value="DjlA_DnaK_co-chaperone"/>
</dbReference>
<dbReference type="InterPro" id="IPR018247">
    <property type="entry name" value="EF_Hand_1_Ca_BS"/>
</dbReference>
<feature type="domain" description="EF-hand" evidence="4">
    <location>
        <begin position="112"/>
        <end position="142"/>
    </location>
</feature>
<dbReference type="PROSITE" id="PS00018">
    <property type="entry name" value="EF_HAND_1"/>
    <property type="match status" value="3"/>
</dbReference>